<dbReference type="InterPro" id="IPR022555">
    <property type="entry name" value="DUF2577"/>
</dbReference>
<dbReference type="Proteomes" id="UP001500339">
    <property type="component" value="Unassembled WGS sequence"/>
</dbReference>
<organism evidence="1 2">
    <name type="scientific">Clostridium malenominatum</name>
    <dbReference type="NCBI Taxonomy" id="1539"/>
    <lineage>
        <taxon>Bacteria</taxon>
        <taxon>Bacillati</taxon>
        <taxon>Bacillota</taxon>
        <taxon>Clostridia</taxon>
        <taxon>Eubacteriales</taxon>
        <taxon>Clostridiaceae</taxon>
        <taxon>Clostridium</taxon>
    </lineage>
</organism>
<comment type="caution">
    <text evidence="1">The sequence shown here is derived from an EMBL/GenBank/DDBJ whole genome shotgun (WGS) entry which is preliminary data.</text>
</comment>
<dbReference type="EMBL" id="BAAACF010000001">
    <property type="protein sequence ID" value="GAA0717234.1"/>
    <property type="molecule type" value="Genomic_DNA"/>
</dbReference>
<dbReference type="Pfam" id="PF10844">
    <property type="entry name" value="DUF2577"/>
    <property type="match status" value="1"/>
</dbReference>
<dbReference type="RefSeq" id="WP_343765657.1">
    <property type="nucleotide sequence ID" value="NZ_BAAACF010000001.1"/>
</dbReference>
<name>A0ABN1IMS0_9CLOT</name>
<proteinExistence type="predicted"/>
<sequence>MGMIDIIKKAGVDAVGANNPVNILFGQVLNVEDFKIKIDQKLILSKEFFIIPQSLTKYEIDLGHSHSYSNGSTSKELNKVIIREGLKQGDKVLLLRVQGGQQYIILDKVV</sequence>
<reference evidence="1 2" key="1">
    <citation type="journal article" date="2019" name="Int. J. Syst. Evol. Microbiol.">
        <title>The Global Catalogue of Microorganisms (GCM) 10K type strain sequencing project: providing services to taxonomists for standard genome sequencing and annotation.</title>
        <authorList>
            <consortium name="The Broad Institute Genomics Platform"/>
            <consortium name="The Broad Institute Genome Sequencing Center for Infectious Disease"/>
            <person name="Wu L."/>
            <person name="Ma J."/>
        </authorList>
    </citation>
    <scope>NUCLEOTIDE SEQUENCE [LARGE SCALE GENOMIC DNA]</scope>
    <source>
        <strain evidence="1 2">JCM 1405</strain>
    </source>
</reference>
<keyword evidence="2" id="KW-1185">Reference proteome</keyword>
<evidence type="ECO:0000313" key="1">
    <source>
        <dbReference type="EMBL" id="GAA0717234.1"/>
    </source>
</evidence>
<gene>
    <name evidence="1" type="ORF">GCM10008905_02670</name>
</gene>
<evidence type="ECO:0000313" key="2">
    <source>
        <dbReference type="Proteomes" id="UP001500339"/>
    </source>
</evidence>
<protein>
    <submittedName>
        <fullName evidence="1">DUF2577 domain-containing protein</fullName>
    </submittedName>
</protein>
<accession>A0ABN1IMS0</accession>